<keyword evidence="1" id="KW-0677">Repeat</keyword>
<sequence length="108" mass="12357">MADVVLSTVLQQLPVLLEKLSRAALKRIARHKGIDAEIKKWQKSLTYIQVYLTHASQMEITDPSLKQRLNDLQHLAYDIDDVLDGWETDAMDPEFKQEPEGITGKIQL</sequence>
<feature type="domain" description="Disease resistance N-terminal" evidence="4">
    <location>
        <begin position="15"/>
        <end position="93"/>
    </location>
</feature>
<evidence type="ECO:0000313" key="7">
    <source>
        <dbReference type="Proteomes" id="UP000215914"/>
    </source>
</evidence>
<dbReference type="GO" id="GO:0000166">
    <property type="term" value="F:nucleotide binding"/>
    <property type="evidence" value="ECO:0007669"/>
    <property type="project" value="UniProtKB-KW"/>
</dbReference>
<evidence type="ECO:0000259" key="4">
    <source>
        <dbReference type="Pfam" id="PF18052"/>
    </source>
</evidence>
<evidence type="ECO:0000256" key="2">
    <source>
        <dbReference type="ARBA" id="ARBA00022741"/>
    </source>
</evidence>
<dbReference type="Gramene" id="mRNA:HanXRQr2_Chr13g0611571">
    <property type="protein sequence ID" value="mRNA:HanXRQr2_Chr13g0611571"/>
    <property type="gene ID" value="HanXRQr2_Chr13g0611571"/>
</dbReference>
<reference evidence="5" key="3">
    <citation type="submission" date="2020-06" db="EMBL/GenBank/DDBJ databases">
        <title>Helianthus annuus Genome sequencing and assembly Release 2.</title>
        <authorList>
            <person name="Gouzy J."/>
            <person name="Langlade N."/>
            <person name="Munos S."/>
        </authorList>
    </citation>
    <scope>NUCLEOTIDE SEQUENCE</scope>
    <source>
        <tissue evidence="5">Leaves</tissue>
    </source>
</reference>
<gene>
    <name evidence="6" type="ORF">HannXRQ_Chr13g0421411</name>
    <name evidence="5" type="ORF">HanXRQr2_Chr13g0611571</name>
</gene>
<dbReference type="EMBL" id="CM007902">
    <property type="protein sequence ID" value="OTG03194.1"/>
    <property type="molecule type" value="Genomic_DNA"/>
</dbReference>
<keyword evidence="3" id="KW-0611">Plant defense</keyword>
<dbReference type="GO" id="GO:0006952">
    <property type="term" value="P:defense response"/>
    <property type="evidence" value="ECO:0007669"/>
    <property type="project" value="UniProtKB-KW"/>
</dbReference>
<name>A0A251SWX2_HELAN</name>
<reference evidence="5 7" key="1">
    <citation type="journal article" date="2017" name="Nature">
        <title>The sunflower genome provides insights into oil metabolism, flowering and Asterid evolution.</title>
        <authorList>
            <person name="Badouin H."/>
            <person name="Gouzy J."/>
            <person name="Grassa C.J."/>
            <person name="Murat F."/>
            <person name="Staton S.E."/>
            <person name="Cottret L."/>
            <person name="Lelandais-Briere C."/>
            <person name="Owens G.L."/>
            <person name="Carrere S."/>
            <person name="Mayjonade B."/>
            <person name="Legrand L."/>
            <person name="Gill N."/>
            <person name="Kane N.C."/>
            <person name="Bowers J.E."/>
            <person name="Hubner S."/>
            <person name="Bellec A."/>
            <person name="Berard A."/>
            <person name="Berges H."/>
            <person name="Blanchet N."/>
            <person name="Boniface M.C."/>
            <person name="Brunel D."/>
            <person name="Catrice O."/>
            <person name="Chaidir N."/>
            <person name="Claudel C."/>
            <person name="Donnadieu C."/>
            <person name="Faraut T."/>
            <person name="Fievet G."/>
            <person name="Helmstetter N."/>
            <person name="King M."/>
            <person name="Knapp S.J."/>
            <person name="Lai Z."/>
            <person name="Le Paslier M.C."/>
            <person name="Lippi Y."/>
            <person name="Lorenzon L."/>
            <person name="Mandel J.R."/>
            <person name="Marage G."/>
            <person name="Marchand G."/>
            <person name="Marquand E."/>
            <person name="Bret-Mestries E."/>
            <person name="Morien E."/>
            <person name="Nambeesan S."/>
            <person name="Nguyen T."/>
            <person name="Pegot-Espagnet P."/>
            <person name="Pouilly N."/>
            <person name="Raftis F."/>
            <person name="Sallet E."/>
            <person name="Schiex T."/>
            <person name="Thomas J."/>
            <person name="Vandecasteele C."/>
            <person name="Vares D."/>
            <person name="Vear F."/>
            <person name="Vautrin S."/>
            <person name="Crespi M."/>
            <person name="Mangin B."/>
            <person name="Burke J.M."/>
            <person name="Salse J."/>
            <person name="Munos S."/>
            <person name="Vincourt P."/>
            <person name="Rieseberg L.H."/>
            <person name="Langlade N.B."/>
        </authorList>
    </citation>
    <scope>NUCLEOTIDE SEQUENCE [LARGE SCALE GENOMIC DNA]</scope>
    <source>
        <strain evidence="7">cv. SF193</strain>
        <tissue evidence="5">Leaves</tissue>
    </source>
</reference>
<dbReference type="Pfam" id="PF18052">
    <property type="entry name" value="Rx_N"/>
    <property type="match status" value="1"/>
</dbReference>
<evidence type="ECO:0000256" key="1">
    <source>
        <dbReference type="ARBA" id="ARBA00022737"/>
    </source>
</evidence>
<dbReference type="EMBL" id="MNCJ02000328">
    <property type="protein sequence ID" value="KAF5775393.1"/>
    <property type="molecule type" value="Genomic_DNA"/>
</dbReference>
<proteinExistence type="predicted"/>
<evidence type="ECO:0000256" key="3">
    <source>
        <dbReference type="ARBA" id="ARBA00022821"/>
    </source>
</evidence>
<keyword evidence="2" id="KW-0547">Nucleotide-binding</keyword>
<protein>
    <recommendedName>
        <fullName evidence="4">Disease resistance N-terminal domain-containing protein</fullName>
    </recommendedName>
</protein>
<dbReference type="InParanoid" id="A0A251SWX2"/>
<evidence type="ECO:0000313" key="6">
    <source>
        <dbReference type="EMBL" id="OTG03194.1"/>
    </source>
</evidence>
<dbReference type="Proteomes" id="UP000215914">
    <property type="component" value="Chromosome 13"/>
</dbReference>
<evidence type="ECO:0000313" key="5">
    <source>
        <dbReference type="EMBL" id="KAF5775393.1"/>
    </source>
</evidence>
<dbReference type="OMA" id="ETDAMDP"/>
<organism evidence="6 7">
    <name type="scientific">Helianthus annuus</name>
    <name type="common">Common sunflower</name>
    <dbReference type="NCBI Taxonomy" id="4232"/>
    <lineage>
        <taxon>Eukaryota</taxon>
        <taxon>Viridiplantae</taxon>
        <taxon>Streptophyta</taxon>
        <taxon>Embryophyta</taxon>
        <taxon>Tracheophyta</taxon>
        <taxon>Spermatophyta</taxon>
        <taxon>Magnoliopsida</taxon>
        <taxon>eudicotyledons</taxon>
        <taxon>Gunneridae</taxon>
        <taxon>Pentapetalae</taxon>
        <taxon>asterids</taxon>
        <taxon>campanulids</taxon>
        <taxon>Asterales</taxon>
        <taxon>Asteraceae</taxon>
        <taxon>Asteroideae</taxon>
        <taxon>Heliantheae alliance</taxon>
        <taxon>Heliantheae</taxon>
        <taxon>Helianthus</taxon>
    </lineage>
</organism>
<accession>A0A251SWX2</accession>
<keyword evidence="7" id="KW-1185">Reference proteome</keyword>
<dbReference type="AlphaFoldDB" id="A0A251SWX2"/>
<dbReference type="Gene3D" id="1.20.5.4130">
    <property type="match status" value="1"/>
</dbReference>
<reference evidence="6" key="2">
    <citation type="submission" date="2017-02" db="EMBL/GenBank/DDBJ databases">
        <title>Sunflower complete genome.</title>
        <authorList>
            <person name="Langlade N."/>
            <person name="Munos S."/>
        </authorList>
    </citation>
    <scope>NUCLEOTIDE SEQUENCE [LARGE SCALE GENOMIC DNA]</scope>
    <source>
        <tissue evidence="6">Leaves</tissue>
    </source>
</reference>
<dbReference type="InterPro" id="IPR041118">
    <property type="entry name" value="Rx_N"/>
</dbReference>